<gene>
    <name evidence="2" type="ORF">G9444_5344</name>
</gene>
<dbReference type="EMBL" id="CP050124">
    <property type="protein sequence ID" value="QIP42587.1"/>
    <property type="molecule type" value="Genomic_DNA"/>
</dbReference>
<dbReference type="Pfam" id="PF00144">
    <property type="entry name" value="Beta-lactamase"/>
    <property type="match status" value="1"/>
</dbReference>
<organism evidence="2 3">
    <name type="scientific">Rhodococcus erythropolis</name>
    <name type="common">Arthrobacter picolinophilus</name>
    <dbReference type="NCBI Taxonomy" id="1833"/>
    <lineage>
        <taxon>Bacteria</taxon>
        <taxon>Bacillati</taxon>
        <taxon>Actinomycetota</taxon>
        <taxon>Actinomycetes</taxon>
        <taxon>Mycobacteriales</taxon>
        <taxon>Nocardiaceae</taxon>
        <taxon>Rhodococcus</taxon>
        <taxon>Rhodococcus erythropolis group</taxon>
    </lineage>
</organism>
<dbReference type="InterPro" id="IPR012338">
    <property type="entry name" value="Beta-lactam/transpept-like"/>
</dbReference>
<proteinExistence type="predicted"/>
<dbReference type="Gene3D" id="3.40.710.10">
    <property type="entry name" value="DD-peptidase/beta-lactamase superfamily"/>
    <property type="match status" value="1"/>
</dbReference>
<accession>A0A1Q4K4L4</accession>
<dbReference type="InterPro" id="IPR001466">
    <property type="entry name" value="Beta-lactam-related"/>
</dbReference>
<dbReference type="PANTHER" id="PTHR46825:SF9">
    <property type="entry name" value="BETA-LACTAMASE-RELATED DOMAIN-CONTAINING PROTEIN"/>
    <property type="match status" value="1"/>
</dbReference>
<dbReference type="InterPro" id="IPR050491">
    <property type="entry name" value="AmpC-like"/>
</dbReference>
<evidence type="ECO:0000313" key="2">
    <source>
        <dbReference type="EMBL" id="QIP42587.1"/>
    </source>
</evidence>
<dbReference type="PANTHER" id="PTHR46825">
    <property type="entry name" value="D-ALANYL-D-ALANINE-CARBOXYPEPTIDASE/ENDOPEPTIDASE AMPH"/>
    <property type="match status" value="1"/>
</dbReference>
<dbReference type="OrthoDB" id="262125at2"/>
<evidence type="ECO:0000313" key="3">
    <source>
        <dbReference type="Proteomes" id="UP000502345"/>
    </source>
</evidence>
<protein>
    <submittedName>
        <fullName evidence="2">Penicillin-binding protein</fullName>
    </submittedName>
</protein>
<reference evidence="2 3" key="1">
    <citation type="submission" date="2020-03" db="EMBL/GenBank/DDBJ databases">
        <title>Screen low temperature-resistant strains for efficient degradation of petroleum hydrocarbons under the low temperature.</title>
        <authorList>
            <person name="Wang Y."/>
            <person name="Chen J."/>
        </authorList>
    </citation>
    <scope>NUCLEOTIDE SEQUENCE [LARGE SCALE GENOMIC DNA]</scope>
    <source>
        <strain evidence="2 3">KB1</strain>
    </source>
</reference>
<feature type="domain" description="Beta-lactamase-related" evidence="1">
    <location>
        <begin position="23"/>
        <end position="360"/>
    </location>
</feature>
<evidence type="ECO:0000259" key="1">
    <source>
        <dbReference type="Pfam" id="PF00144"/>
    </source>
</evidence>
<dbReference type="STRING" id="1833.XU06_24700"/>
<dbReference type="SUPFAM" id="SSF56601">
    <property type="entry name" value="beta-lactamase/transpeptidase-like"/>
    <property type="match status" value="1"/>
</dbReference>
<dbReference type="Proteomes" id="UP000502345">
    <property type="component" value="Chromosome"/>
</dbReference>
<dbReference type="AlphaFoldDB" id="A0A1Q4K4L4"/>
<name>A0A1Q4K4L4_RHOER</name>
<sequence length="471" mass="50784">MIEGVRPVTDLPKDLLVAPKWQERLDELAAKHSVPGAQVGVIALGEDGAADIRVITTGVTSLNTRVDVDADTLFQYGSASKIWTTTLIMQLVDEGKLTLDTLVVEVLPEFTIADPSNTKEITIRQLLTHTSGIDGDLFNDTGDGDDCVEKYVDELATAISVTEPGGHLSYSNAGFAVAGRIVEVLREMTWDEALVEYLWKPLGLTHIITKAKDAPLFRTAVGHVANPDRTSPDKVIPTKQWLLPRGIGPAGIITGSVSSLLTFGAAHMRDGLALTGERILSEESARLMRTPQFDLTAVSSVDQAWGLGWILSDWGGVTSAQHGGATIGQITRFHTFPELGLAMAVVTNSRGGGALAHDIEKEIAQELDLVLPEPKSEPNAEDIDLSHILGTYESTTVRIELTRGEDGGFQVQNFAKVEIDGEPPAPPTKVVPLSASRFLISNESASGEMAHLTIDGEQYLYMTRLFKKISD</sequence>